<comment type="caution">
    <text evidence="2">The sequence shown here is derived from an EMBL/GenBank/DDBJ whole genome shotgun (WGS) entry which is preliminary data.</text>
</comment>
<protein>
    <submittedName>
        <fullName evidence="2">Uncharacterized protein</fullName>
    </submittedName>
</protein>
<reference evidence="2 3" key="1">
    <citation type="submission" date="2019-07" db="EMBL/GenBank/DDBJ databases">
        <title>Genome assembly of two rare yeast pathogens: Diutina rugosa and Trichomonascus ciferrii.</title>
        <authorList>
            <person name="Mixao V."/>
            <person name="Saus E."/>
            <person name="Hansen A."/>
            <person name="Lass-Flor C."/>
            <person name="Gabaldon T."/>
        </authorList>
    </citation>
    <scope>NUCLEOTIDE SEQUENCE [LARGE SCALE GENOMIC DNA]</scope>
    <source>
        <strain evidence="2 3">CBS 613</strain>
    </source>
</reference>
<dbReference type="Proteomes" id="UP000449547">
    <property type="component" value="Unassembled WGS sequence"/>
</dbReference>
<dbReference type="RefSeq" id="XP_034013726.1">
    <property type="nucleotide sequence ID" value="XM_034154047.1"/>
</dbReference>
<feature type="transmembrane region" description="Helical" evidence="1">
    <location>
        <begin position="7"/>
        <end position="28"/>
    </location>
</feature>
<dbReference type="VEuPathDB" id="FungiDB:DIURU_001498"/>
<accession>A0A642UTW2</accession>
<dbReference type="GeneID" id="54780151"/>
<dbReference type="EMBL" id="SWFT01000048">
    <property type="protein sequence ID" value="KAA8905425.1"/>
    <property type="molecule type" value="Genomic_DNA"/>
</dbReference>
<keyword evidence="3" id="KW-1185">Reference proteome</keyword>
<sequence>MPVSTKWTLSGLLVWCAVLAGMYSWWLVQDTEAITKHEFDAARRVAGTRDGLLGLLVANDSTAPNIIVHPYPQIFVNHSSSAVLSQNLNSRCNLYFSRWRQPPMTSDEAWVFDSFSDFKRNERVKQLYPHADADDSNYAYLDFAQRLYGDAIKDRQLQEESLAESLSSIRVYHQCYLRQNGHFLHRQQRRIAKIKDRIDLGTDDMPKYSQLKLESAIFPWLTGVIPQSANAKVIPSNSRMRVDKPDSKLAQVMGSWSGKGIVILDDDKTDALISHIRQSFDLPIQVITTGKNANAYGPTIETIYVGDSYQDLELSPSVAAFFSTFAQVTLITSSDVSIDALSDFHLEGEVEAATIGRLWSQLRPSRYDEVIFGLEARALPLAKTQSSVIHIDKHKYLEVLLLSIELQRQPATRSLVAGNEMWWGHLVSSV</sequence>
<evidence type="ECO:0000313" key="2">
    <source>
        <dbReference type="EMBL" id="KAA8905425.1"/>
    </source>
</evidence>
<keyword evidence="1" id="KW-0812">Transmembrane</keyword>
<dbReference type="AlphaFoldDB" id="A0A642UTW2"/>
<proteinExistence type="predicted"/>
<keyword evidence="1" id="KW-1133">Transmembrane helix</keyword>
<keyword evidence="1" id="KW-0472">Membrane</keyword>
<evidence type="ECO:0000256" key="1">
    <source>
        <dbReference type="SAM" id="Phobius"/>
    </source>
</evidence>
<evidence type="ECO:0000313" key="3">
    <source>
        <dbReference type="Proteomes" id="UP000449547"/>
    </source>
</evidence>
<gene>
    <name evidence="2" type="ORF">DIURU_001498</name>
</gene>
<name>A0A642UTW2_DIURU</name>
<organism evidence="2 3">
    <name type="scientific">Diutina rugosa</name>
    <name type="common">Yeast</name>
    <name type="synonym">Candida rugosa</name>
    <dbReference type="NCBI Taxonomy" id="5481"/>
    <lineage>
        <taxon>Eukaryota</taxon>
        <taxon>Fungi</taxon>
        <taxon>Dikarya</taxon>
        <taxon>Ascomycota</taxon>
        <taxon>Saccharomycotina</taxon>
        <taxon>Pichiomycetes</taxon>
        <taxon>Debaryomycetaceae</taxon>
        <taxon>Diutina</taxon>
    </lineage>
</organism>